<comment type="caution">
    <text evidence="1">The sequence shown here is derived from an EMBL/GenBank/DDBJ whole genome shotgun (WGS) entry which is preliminary data.</text>
</comment>
<dbReference type="InterPro" id="IPR039638">
    <property type="entry name" value="MED33A/B"/>
</dbReference>
<keyword evidence="2" id="KW-1185">Reference proteome</keyword>
<reference evidence="1 2" key="1">
    <citation type="submission" date="2024-01" db="EMBL/GenBank/DDBJ databases">
        <title>The genomes of 5 underutilized Papilionoideae crops provide insights into root nodulation and disease resistanc.</title>
        <authorList>
            <person name="Jiang F."/>
        </authorList>
    </citation>
    <scope>NUCLEOTIDE SEQUENCE [LARGE SCALE GENOMIC DNA]</scope>
    <source>
        <strain evidence="1">LVBAO_FW01</strain>
        <tissue evidence="1">Leaves</tissue>
    </source>
</reference>
<accession>A0AAN9QF60</accession>
<sequence length="389" mass="43724">MFTTFNMIKGELHKKNRSDLGLTWRWRREKEISQETKLFSQMLSVLLFSRFLQLPSRKESEDQPPKARQASGVYRFWLKSSSSSGLLRLLLFLLPGERSGSPQESLGLVACSAVRGEEARMLSIDLGQIRGYFVETLEGIFGANSHTCKHSPSSLTPPQIPNHHSYPHAYALFLPLLAQHAFSFHPTTSLHCNLKIVNYVDVVLRLSGTYKIHDLELGHVFMLFFYNVIVALIDSTLIDWGFQVTFSERSYKEEEFVHHLRERDPPEGPIPHLDARLCVLLSIVPLAIANVLKDDSDHNPSSVQVSMESEYRHEMKSDGSRKLGLISSVQVLGHFSGHLCPPTLVVDAANQAARKAVSFVYNSMNEKGESGTAIRANTNSVPRNISLKP</sequence>
<dbReference type="EMBL" id="JAYMYQ010000005">
    <property type="protein sequence ID" value="KAK7329058.1"/>
    <property type="molecule type" value="Genomic_DNA"/>
</dbReference>
<dbReference type="Proteomes" id="UP001367508">
    <property type="component" value="Unassembled WGS sequence"/>
</dbReference>
<evidence type="ECO:0000313" key="2">
    <source>
        <dbReference type="Proteomes" id="UP001367508"/>
    </source>
</evidence>
<dbReference type="PANTHER" id="PTHR33739:SF3">
    <property type="entry name" value="OS07G0681500 PROTEIN"/>
    <property type="match status" value="1"/>
</dbReference>
<dbReference type="GO" id="GO:2000762">
    <property type="term" value="P:regulation of phenylpropanoid metabolic process"/>
    <property type="evidence" value="ECO:0007669"/>
    <property type="project" value="InterPro"/>
</dbReference>
<organism evidence="1 2">
    <name type="scientific">Canavalia gladiata</name>
    <name type="common">Sword bean</name>
    <name type="synonym">Dolichos gladiatus</name>
    <dbReference type="NCBI Taxonomy" id="3824"/>
    <lineage>
        <taxon>Eukaryota</taxon>
        <taxon>Viridiplantae</taxon>
        <taxon>Streptophyta</taxon>
        <taxon>Embryophyta</taxon>
        <taxon>Tracheophyta</taxon>
        <taxon>Spermatophyta</taxon>
        <taxon>Magnoliopsida</taxon>
        <taxon>eudicotyledons</taxon>
        <taxon>Gunneridae</taxon>
        <taxon>Pentapetalae</taxon>
        <taxon>rosids</taxon>
        <taxon>fabids</taxon>
        <taxon>Fabales</taxon>
        <taxon>Fabaceae</taxon>
        <taxon>Papilionoideae</taxon>
        <taxon>50 kb inversion clade</taxon>
        <taxon>NPAAA clade</taxon>
        <taxon>indigoferoid/millettioid clade</taxon>
        <taxon>Phaseoleae</taxon>
        <taxon>Canavalia</taxon>
    </lineage>
</organism>
<gene>
    <name evidence="1" type="ORF">VNO77_23203</name>
</gene>
<proteinExistence type="predicted"/>
<name>A0AAN9QF60_CANGL</name>
<dbReference type="PANTHER" id="PTHR33739">
    <property type="entry name" value="OS07G0681500 PROTEIN"/>
    <property type="match status" value="1"/>
</dbReference>
<evidence type="ECO:0000313" key="1">
    <source>
        <dbReference type="EMBL" id="KAK7329058.1"/>
    </source>
</evidence>
<protein>
    <submittedName>
        <fullName evidence="1">Uncharacterized protein</fullName>
    </submittedName>
</protein>
<dbReference type="GO" id="GO:0016592">
    <property type="term" value="C:mediator complex"/>
    <property type="evidence" value="ECO:0007669"/>
    <property type="project" value="InterPro"/>
</dbReference>
<dbReference type="AlphaFoldDB" id="A0AAN9QF60"/>